<protein>
    <submittedName>
        <fullName evidence="2">Uncharacterized protein</fullName>
    </submittedName>
</protein>
<evidence type="ECO:0000313" key="3">
    <source>
        <dbReference type="Proteomes" id="UP001558652"/>
    </source>
</evidence>
<name>A0ABD0YN69_9HEMI</name>
<feature type="region of interest" description="Disordered" evidence="1">
    <location>
        <begin position="37"/>
        <end position="56"/>
    </location>
</feature>
<evidence type="ECO:0000313" key="2">
    <source>
        <dbReference type="EMBL" id="KAL1131974.1"/>
    </source>
</evidence>
<sequence length="115" mass="13020">MNLGIGFGTQSEEHDDSEFCIGDYVYNPKEARLRKALRDQGRQHRPRQKWKPPAAQHSTLTPVVQDLKRVPAIDSWMSDVPGRGVAGSERLSDLLGYYFLCTPDWAVKSKHKLPA</sequence>
<gene>
    <name evidence="2" type="ORF">AAG570_011585</name>
</gene>
<dbReference type="EMBL" id="JBFDAA010000006">
    <property type="protein sequence ID" value="KAL1131974.1"/>
    <property type="molecule type" value="Genomic_DNA"/>
</dbReference>
<comment type="caution">
    <text evidence="2">The sequence shown here is derived from an EMBL/GenBank/DDBJ whole genome shotgun (WGS) entry which is preliminary data.</text>
</comment>
<reference evidence="2 3" key="1">
    <citation type="submission" date="2024-07" db="EMBL/GenBank/DDBJ databases">
        <title>Chromosome-level genome assembly of the water stick insect Ranatra chinensis (Heteroptera: Nepidae).</title>
        <authorList>
            <person name="Liu X."/>
        </authorList>
    </citation>
    <scope>NUCLEOTIDE SEQUENCE [LARGE SCALE GENOMIC DNA]</scope>
    <source>
        <strain evidence="2">Cailab_2021Rc</strain>
        <tissue evidence="2">Muscle</tissue>
    </source>
</reference>
<proteinExistence type="predicted"/>
<dbReference type="AlphaFoldDB" id="A0ABD0YN69"/>
<organism evidence="2 3">
    <name type="scientific">Ranatra chinensis</name>
    <dbReference type="NCBI Taxonomy" id="642074"/>
    <lineage>
        <taxon>Eukaryota</taxon>
        <taxon>Metazoa</taxon>
        <taxon>Ecdysozoa</taxon>
        <taxon>Arthropoda</taxon>
        <taxon>Hexapoda</taxon>
        <taxon>Insecta</taxon>
        <taxon>Pterygota</taxon>
        <taxon>Neoptera</taxon>
        <taxon>Paraneoptera</taxon>
        <taxon>Hemiptera</taxon>
        <taxon>Heteroptera</taxon>
        <taxon>Panheteroptera</taxon>
        <taxon>Nepomorpha</taxon>
        <taxon>Nepidae</taxon>
        <taxon>Ranatrinae</taxon>
        <taxon>Ranatra</taxon>
    </lineage>
</organism>
<accession>A0ABD0YN69</accession>
<dbReference type="Proteomes" id="UP001558652">
    <property type="component" value="Unassembled WGS sequence"/>
</dbReference>
<evidence type="ECO:0000256" key="1">
    <source>
        <dbReference type="SAM" id="MobiDB-lite"/>
    </source>
</evidence>
<keyword evidence="3" id="KW-1185">Reference proteome</keyword>